<dbReference type="GO" id="GO:0005886">
    <property type="term" value="C:plasma membrane"/>
    <property type="evidence" value="ECO:0007669"/>
    <property type="project" value="UniProtKB-SubCell"/>
</dbReference>
<dbReference type="RefSeq" id="WP_148770563.1">
    <property type="nucleotide sequence ID" value="NZ_VSSS01000006.1"/>
</dbReference>
<dbReference type="PANTHER" id="PTHR43081">
    <property type="entry name" value="ADENYLATE CYCLASE, TERMINAL-DIFFERENTIATION SPECIFIC-RELATED"/>
    <property type="match status" value="1"/>
</dbReference>
<dbReference type="InterPro" id="IPR001041">
    <property type="entry name" value="2Fe-2S_ferredoxin-type"/>
</dbReference>
<accession>A0A5D3KRY2</accession>
<dbReference type="OrthoDB" id="341967at2"/>
<evidence type="ECO:0000313" key="8">
    <source>
        <dbReference type="Proteomes" id="UP000324758"/>
    </source>
</evidence>
<dbReference type="CDD" id="cd07302">
    <property type="entry name" value="CHD"/>
    <property type="match status" value="1"/>
</dbReference>
<dbReference type="Pfam" id="PF00111">
    <property type="entry name" value="Fer2"/>
    <property type="match status" value="1"/>
</dbReference>
<protein>
    <submittedName>
        <fullName evidence="7">Adenylate/guanylate cyclase domain-containing protein</fullName>
    </submittedName>
</protein>
<dbReference type="InterPro" id="IPR012675">
    <property type="entry name" value="Beta-grasp_dom_sf"/>
</dbReference>
<evidence type="ECO:0000256" key="2">
    <source>
        <dbReference type="ARBA" id="ARBA00022475"/>
    </source>
</evidence>
<dbReference type="InterPro" id="IPR036010">
    <property type="entry name" value="2Fe-2S_ferredoxin-like_sf"/>
</dbReference>
<dbReference type="GO" id="GO:0051536">
    <property type="term" value="F:iron-sulfur cluster binding"/>
    <property type="evidence" value="ECO:0007669"/>
    <property type="project" value="InterPro"/>
</dbReference>
<feature type="transmembrane region" description="Helical" evidence="4">
    <location>
        <begin position="16"/>
        <end position="34"/>
    </location>
</feature>
<proteinExistence type="predicted"/>
<feature type="transmembrane region" description="Helical" evidence="4">
    <location>
        <begin position="175"/>
        <end position="192"/>
    </location>
</feature>
<organism evidence="7 8">
    <name type="scientific">Bradyrhizobium rifense</name>
    <dbReference type="NCBI Taxonomy" id="515499"/>
    <lineage>
        <taxon>Bacteria</taxon>
        <taxon>Pseudomonadati</taxon>
        <taxon>Pseudomonadota</taxon>
        <taxon>Alphaproteobacteria</taxon>
        <taxon>Hyphomicrobiales</taxon>
        <taxon>Nitrobacteraceae</taxon>
        <taxon>Bradyrhizobium</taxon>
    </lineage>
</organism>
<feature type="domain" description="Guanylate cyclase" evidence="5">
    <location>
        <begin position="378"/>
        <end position="510"/>
    </location>
</feature>
<dbReference type="SUPFAM" id="SSF81343">
    <property type="entry name" value="Fumarate reductase respiratory complex transmembrane subunits"/>
    <property type="match status" value="1"/>
</dbReference>
<keyword evidence="3 4" id="KW-0472">Membrane</keyword>
<dbReference type="SUPFAM" id="SSF55073">
    <property type="entry name" value="Nucleotide cyclase"/>
    <property type="match status" value="1"/>
</dbReference>
<evidence type="ECO:0000256" key="1">
    <source>
        <dbReference type="ARBA" id="ARBA00004651"/>
    </source>
</evidence>
<dbReference type="PANTHER" id="PTHR43081:SF17">
    <property type="entry name" value="BLL5647 PROTEIN"/>
    <property type="match status" value="1"/>
</dbReference>
<dbReference type="Proteomes" id="UP000324758">
    <property type="component" value="Unassembled WGS sequence"/>
</dbReference>
<dbReference type="InterPro" id="IPR001054">
    <property type="entry name" value="A/G_cyclase"/>
</dbReference>
<dbReference type="CDD" id="cd00207">
    <property type="entry name" value="fer2"/>
    <property type="match status" value="1"/>
</dbReference>
<gene>
    <name evidence="7" type="ORF">FXB40_02065</name>
</gene>
<evidence type="ECO:0000259" key="5">
    <source>
        <dbReference type="PROSITE" id="PS50125"/>
    </source>
</evidence>
<feature type="transmembrane region" description="Helical" evidence="4">
    <location>
        <begin position="93"/>
        <end position="111"/>
    </location>
</feature>
<feature type="transmembrane region" description="Helical" evidence="4">
    <location>
        <begin position="235"/>
        <end position="255"/>
    </location>
</feature>
<dbReference type="GO" id="GO:0035556">
    <property type="term" value="P:intracellular signal transduction"/>
    <property type="evidence" value="ECO:0007669"/>
    <property type="project" value="InterPro"/>
</dbReference>
<dbReference type="Gene3D" id="3.10.20.30">
    <property type="match status" value="1"/>
</dbReference>
<evidence type="ECO:0000259" key="6">
    <source>
        <dbReference type="PROSITE" id="PS51085"/>
    </source>
</evidence>
<dbReference type="Gene3D" id="3.30.70.1230">
    <property type="entry name" value="Nucleotide cyclase"/>
    <property type="match status" value="1"/>
</dbReference>
<evidence type="ECO:0000256" key="4">
    <source>
        <dbReference type="SAM" id="Phobius"/>
    </source>
</evidence>
<feature type="transmembrane region" description="Helical" evidence="4">
    <location>
        <begin position="140"/>
        <end position="163"/>
    </location>
</feature>
<comment type="caution">
    <text evidence="7">The sequence shown here is derived from an EMBL/GenBank/DDBJ whole genome shotgun (WGS) entry which is preliminary data.</text>
</comment>
<keyword evidence="4" id="KW-1133">Transmembrane helix</keyword>
<evidence type="ECO:0000256" key="3">
    <source>
        <dbReference type="ARBA" id="ARBA00023136"/>
    </source>
</evidence>
<keyword evidence="4" id="KW-0812">Transmembrane</keyword>
<dbReference type="GO" id="GO:0006171">
    <property type="term" value="P:cAMP biosynthetic process"/>
    <property type="evidence" value="ECO:0007669"/>
    <property type="project" value="TreeGrafter"/>
</dbReference>
<keyword evidence="8" id="KW-1185">Reference proteome</keyword>
<dbReference type="SMART" id="SM00044">
    <property type="entry name" value="CYCc"/>
    <property type="match status" value="1"/>
</dbReference>
<keyword evidence="2" id="KW-1003">Cell membrane</keyword>
<dbReference type="InterPro" id="IPR029787">
    <property type="entry name" value="Nucleotide_cyclase"/>
</dbReference>
<dbReference type="InterPro" id="IPR050697">
    <property type="entry name" value="Adenylyl/Guanylyl_Cyclase_3/4"/>
</dbReference>
<dbReference type="PROSITE" id="PS51085">
    <property type="entry name" value="2FE2S_FER_2"/>
    <property type="match status" value="1"/>
</dbReference>
<sequence>MIDSSIFRDQMTIRRLRLAAGLVMLSYLTLHLGMHALGNVSFEAMEWSTRIHDFVWHSVPGTIVLYGAFAIHFSLALYALYARRSFRISAGEVVRLVLGFSILPLLLHHFAAGRYVYSAFDVTRRYDVVLTVYFSFVPFWGWRQVTVLLVTWTHGCLGVHYWLRARSNYHKFAPILLASATLLPVLALLGIWQGTRQVLAQWQLHPEWLQMAVRDGHVHDPSVVGPSWTLEVQLYSTYVVLLALVFVARAVRWLVERRRGLINIAYPGGRVARVPVGYTVLEASRRASIPHAAICGGRGRCTTCRIRVLRGVDTLPPPSASEQALLDRLHAGPSVRLACQLRPRSDTAVLPLLPPDIGASETRRRDYFKASDIERFVAIMFVDIRRSTALVEKRLPYDVVFLLNNFFDAVAGAVVDTGGMPNQFVGDGMMAIFGIHAGPREACSQALVAAQLIHSRLADMNRTLADELPEPIAIGVGLHAGNVILGELGYRDRFLLTAIGDPVHVAARLQELTKDYDCQLVVSDIVAATAGVEMSRFPVREVNVRGRAEPLAVRIVGAMNELVA</sequence>
<dbReference type="GO" id="GO:0004016">
    <property type="term" value="F:adenylate cyclase activity"/>
    <property type="evidence" value="ECO:0007669"/>
    <property type="project" value="UniProtKB-ARBA"/>
</dbReference>
<comment type="subcellular location">
    <subcellularLocation>
        <location evidence="1">Cell membrane</location>
        <topology evidence="1">Multi-pass membrane protein</topology>
    </subcellularLocation>
</comment>
<name>A0A5D3KRY2_9BRAD</name>
<feature type="domain" description="2Fe-2S ferredoxin-type" evidence="6">
    <location>
        <begin position="260"/>
        <end position="356"/>
    </location>
</feature>
<dbReference type="AlphaFoldDB" id="A0A5D3KRY2"/>
<dbReference type="InterPro" id="IPR034804">
    <property type="entry name" value="SQR/QFR_C/D"/>
</dbReference>
<feature type="transmembrane region" description="Helical" evidence="4">
    <location>
        <begin position="54"/>
        <end position="81"/>
    </location>
</feature>
<dbReference type="PROSITE" id="PS50125">
    <property type="entry name" value="GUANYLATE_CYCLASE_2"/>
    <property type="match status" value="1"/>
</dbReference>
<dbReference type="Pfam" id="PF00211">
    <property type="entry name" value="Guanylate_cyc"/>
    <property type="match status" value="1"/>
</dbReference>
<reference evidence="7 8" key="1">
    <citation type="submission" date="2019-08" db="EMBL/GenBank/DDBJ databases">
        <title>Bradyrhizobium hipponensis sp. nov., a rhizobium isolated from a Lupinus angustifolius root nodule in Tunisia.</title>
        <authorList>
            <person name="Off K."/>
            <person name="Rejili M."/>
            <person name="Mars M."/>
            <person name="Brachmann A."/>
            <person name="Marin M."/>
        </authorList>
    </citation>
    <scope>NUCLEOTIDE SEQUENCE [LARGE SCALE GENOMIC DNA]</scope>
    <source>
        <strain evidence="7 8">CTAW71</strain>
    </source>
</reference>
<dbReference type="SUPFAM" id="SSF54292">
    <property type="entry name" value="2Fe-2S ferredoxin-like"/>
    <property type="match status" value="1"/>
</dbReference>
<evidence type="ECO:0000313" key="7">
    <source>
        <dbReference type="EMBL" id="TYL99644.1"/>
    </source>
</evidence>
<dbReference type="EMBL" id="VSSS01000006">
    <property type="protein sequence ID" value="TYL99644.1"/>
    <property type="molecule type" value="Genomic_DNA"/>
</dbReference>